<organism evidence="3 4">
    <name type="scientific">Phytohabitans houttuyneae</name>
    <dbReference type="NCBI Taxonomy" id="1076126"/>
    <lineage>
        <taxon>Bacteria</taxon>
        <taxon>Bacillati</taxon>
        <taxon>Actinomycetota</taxon>
        <taxon>Actinomycetes</taxon>
        <taxon>Micromonosporales</taxon>
        <taxon>Micromonosporaceae</taxon>
    </lineage>
</organism>
<feature type="transmembrane region" description="Helical" evidence="2">
    <location>
        <begin position="195"/>
        <end position="213"/>
    </location>
</feature>
<dbReference type="RefSeq" id="WP_173067504.1">
    <property type="nucleotide sequence ID" value="NZ_BAABGO010000013.1"/>
</dbReference>
<evidence type="ECO:0000256" key="2">
    <source>
        <dbReference type="SAM" id="Phobius"/>
    </source>
</evidence>
<dbReference type="Proteomes" id="UP000482800">
    <property type="component" value="Unassembled WGS sequence"/>
</dbReference>
<proteinExistence type="predicted"/>
<evidence type="ECO:0000256" key="1">
    <source>
        <dbReference type="SAM" id="MobiDB-lite"/>
    </source>
</evidence>
<feature type="compositionally biased region" description="Pro residues" evidence="1">
    <location>
        <begin position="60"/>
        <end position="73"/>
    </location>
</feature>
<reference evidence="3 4" key="2">
    <citation type="submission" date="2020-03" db="EMBL/GenBank/DDBJ databases">
        <authorList>
            <person name="Ichikawa N."/>
            <person name="Kimura A."/>
            <person name="Kitahashi Y."/>
            <person name="Uohara A."/>
        </authorList>
    </citation>
    <scope>NUCLEOTIDE SEQUENCE [LARGE SCALE GENOMIC DNA]</scope>
    <source>
        <strain evidence="3 4">NBRC 108639</strain>
    </source>
</reference>
<evidence type="ECO:0000313" key="4">
    <source>
        <dbReference type="Proteomes" id="UP000482800"/>
    </source>
</evidence>
<feature type="transmembrane region" description="Helical" evidence="2">
    <location>
        <begin position="155"/>
        <end position="175"/>
    </location>
</feature>
<keyword evidence="2" id="KW-1133">Transmembrane helix</keyword>
<feature type="transmembrane region" description="Helical" evidence="2">
    <location>
        <begin position="222"/>
        <end position="242"/>
    </location>
</feature>
<feature type="region of interest" description="Disordered" evidence="1">
    <location>
        <begin position="37"/>
        <end position="138"/>
    </location>
</feature>
<feature type="transmembrane region" description="Helical" evidence="2">
    <location>
        <begin position="248"/>
        <end position="266"/>
    </location>
</feature>
<protein>
    <submittedName>
        <fullName evidence="3">Uncharacterized protein</fullName>
    </submittedName>
</protein>
<feature type="compositionally biased region" description="Pro residues" evidence="1">
    <location>
        <begin position="86"/>
        <end position="106"/>
    </location>
</feature>
<comment type="caution">
    <text evidence="3">The sequence shown here is derived from an EMBL/GenBank/DDBJ whole genome shotgun (WGS) entry which is preliminary data.</text>
</comment>
<keyword evidence="2" id="KW-0812">Transmembrane</keyword>
<accession>A0A6V8KQT3</accession>
<keyword evidence="4" id="KW-1185">Reference proteome</keyword>
<feature type="transmembrane region" description="Helical" evidence="2">
    <location>
        <begin position="12"/>
        <end position="29"/>
    </location>
</feature>
<sequence length="268" mass="26464">MDTVGVPSTTDVIQVVTGIASLAVSALALREARLQRAGRGESGMPPPAPAPHLPMETAALPPPLAPSPSPVAPPRADQEPSAGSPPAEPPAVPGPAPAAPPEPPWALPQRPRPWTGGEPPGAPSGMGRPSDPGATHGWVAPSGAPVPYRGRRAAWVRWAAVVGVSAALLGVGYAALFRGDAAAEASAPGGAGSSFALASVGLLVLTVVIALVVRGRRAPSRAVWAAVPAVLAAASVGLTAHALPVPGAVKLGAALAALGIAAWATFRR</sequence>
<dbReference type="AlphaFoldDB" id="A0A6V8KQT3"/>
<reference evidence="3 4" key="1">
    <citation type="submission" date="2020-03" db="EMBL/GenBank/DDBJ databases">
        <title>Whole genome shotgun sequence of Phytohabitans houttuyneae NBRC 108639.</title>
        <authorList>
            <person name="Komaki H."/>
            <person name="Tamura T."/>
        </authorList>
    </citation>
    <scope>NUCLEOTIDE SEQUENCE [LARGE SCALE GENOMIC DNA]</scope>
    <source>
        <strain evidence="3 4">NBRC 108639</strain>
    </source>
</reference>
<dbReference type="EMBL" id="BLPF01000003">
    <property type="protein sequence ID" value="GFJ84137.1"/>
    <property type="molecule type" value="Genomic_DNA"/>
</dbReference>
<name>A0A6V8KQT3_9ACTN</name>
<gene>
    <name evidence="3" type="ORF">Phou_083170</name>
</gene>
<evidence type="ECO:0000313" key="3">
    <source>
        <dbReference type="EMBL" id="GFJ84137.1"/>
    </source>
</evidence>
<keyword evidence="2" id="KW-0472">Membrane</keyword>